<dbReference type="AlphaFoldDB" id="A0A9X2ZKU0"/>
<gene>
    <name evidence="1" type="ORF">OIU80_04680</name>
</gene>
<evidence type="ECO:0000313" key="2">
    <source>
        <dbReference type="Proteomes" id="UP001151133"/>
    </source>
</evidence>
<sequence>MKKIAHFYSLSPQWQQGFAEEMGAEIIDNKIIIIPEILGTGYIYFTEVTRGISILFKDYTLRSPIRLNKLISKEEFYILHYNPSEVHVANYEKDNIINSDFSIFNNQVENLYEPTVNERIFGFILFIDKKIMQEFVGKMLNHGSINKKLNNSDGCYYSCIDSNSLMLILSLKKKSIFNASFDYYLKGISYKLLANFLSSNIDFTSLKDGFYNDFNSNF</sequence>
<accession>A0A9X2ZKU0</accession>
<proteinExistence type="predicted"/>
<reference evidence="1" key="1">
    <citation type="submission" date="2022-10" db="EMBL/GenBank/DDBJ databases">
        <title>Two novel species of Flavobacterium.</title>
        <authorList>
            <person name="Liu Q."/>
            <person name="Xin Y.-H."/>
        </authorList>
    </citation>
    <scope>NUCLEOTIDE SEQUENCE</scope>
    <source>
        <strain evidence="1">LS1R47</strain>
    </source>
</reference>
<organism evidence="1 2">
    <name type="scientific">Flavobacterium frigoritolerans</name>
    <dbReference type="NCBI Taxonomy" id="2987686"/>
    <lineage>
        <taxon>Bacteria</taxon>
        <taxon>Pseudomonadati</taxon>
        <taxon>Bacteroidota</taxon>
        <taxon>Flavobacteriia</taxon>
        <taxon>Flavobacteriales</taxon>
        <taxon>Flavobacteriaceae</taxon>
        <taxon>Flavobacterium</taxon>
    </lineage>
</organism>
<keyword evidence="2" id="KW-1185">Reference proteome</keyword>
<dbReference type="Proteomes" id="UP001151133">
    <property type="component" value="Unassembled WGS sequence"/>
</dbReference>
<dbReference type="EMBL" id="JAOZEV010000003">
    <property type="protein sequence ID" value="MCV9931567.1"/>
    <property type="molecule type" value="Genomic_DNA"/>
</dbReference>
<comment type="caution">
    <text evidence="1">The sequence shown here is derived from an EMBL/GenBank/DDBJ whole genome shotgun (WGS) entry which is preliminary data.</text>
</comment>
<name>A0A9X2ZKU0_9FLAO</name>
<evidence type="ECO:0000313" key="1">
    <source>
        <dbReference type="EMBL" id="MCV9931567.1"/>
    </source>
</evidence>
<dbReference type="RefSeq" id="WP_264285895.1">
    <property type="nucleotide sequence ID" value="NZ_JAOZEV010000003.1"/>
</dbReference>
<protein>
    <submittedName>
        <fullName evidence="1">Uncharacterized protein</fullName>
    </submittedName>
</protein>